<sequence length="159" mass="17452">MKKIVFMWIGLLSLSLNSYAADPVWLKGKTEQQYEITVYRSASCGCCKGWISHLKDHNFTVEDVVVNDVNSHKTRLGVPPKAASCHTAEVNGKVIEGHVPAQDIKRLLAVESDIQLLAVPGMPSGGPGMDTEGARKDSFTVFSMDSQNRVSSFSQYADY</sequence>
<dbReference type="SUPFAM" id="SSF52833">
    <property type="entry name" value="Thioredoxin-like"/>
    <property type="match status" value="1"/>
</dbReference>
<keyword evidence="3" id="KW-1185">Reference proteome</keyword>
<accession>A0A7R6P891</accession>
<dbReference type="InterPro" id="IPR036249">
    <property type="entry name" value="Thioredoxin-like_sf"/>
</dbReference>
<dbReference type="EMBL" id="AP014545">
    <property type="protein sequence ID" value="BBB24668.1"/>
    <property type="molecule type" value="Genomic_DNA"/>
</dbReference>
<proteinExistence type="predicted"/>
<feature type="chain" id="PRO_5033053145" evidence="1">
    <location>
        <begin position="21"/>
        <end position="159"/>
    </location>
</feature>
<dbReference type="AlphaFoldDB" id="A0A7R6P891"/>
<dbReference type="OrthoDB" id="14727at2"/>
<dbReference type="InterPro" id="IPR007332">
    <property type="entry name" value="DUF411"/>
</dbReference>
<gene>
    <name evidence="2" type="ORF">AMJAP_0069</name>
</gene>
<dbReference type="KEGG" id="ajp:AMJAP_0069"/>
<dbReference type="Pfam" id="PF04214">
    <property type="entry name" value="DUF411"/>
    <property type="match status" value="1"/>
</dbReference>
<evidence type="ECO:0000313" key="3">
    <source>
        <dbReference type="Proteomes" id="UP000595663"/>
    </source>
</evidence>
<protein>
    <submittedName>
        <fullName evidence="2">CopG family transcriptional regulator</fullName>
    </submittedName>
</protein>
<keyword evidence="1" id="KW-0732">Signal</keyword>
<reference evidence="2 3" key="1">
    <citation type="journal article" date="2008" name="Int. J. Syst. Evol. Microbiol.">
        <title>Amphritea japonica sp. nov. and Amphritea balenae sp. nov., isolated from the sediment adjacent to sperm whale carcasses off Kagoshima, Japan.</title>
        <authorList>
            <person name="Miyazaki M."/>
            <person name="Nogi Y."/>
            <person name="Fujiwara Y."/>
            <person name="Kawato M."/>
            <person name="Nagahama T."/>
            <person name="Kubokawa K."/>
            <person name="Horikoshi K."/>
        </authorList>
    </citation>
    <scope>NUCLEOTIDE SEQUENCE [LARGE SCALE GENOMIC DNA]</scope>
    <source>
        <strain evidence="2 3">ATCC BAA-1530</strain>
    </source>
</reference>
<dbReference type="Proteomes" id="UP000595663">
    <property type="component" value="Chromosome"/>
</dbReference>
<evidence type="ECO:0000256" key="1">
    <source>
        <dbReference type="SAM" id="SignalP"/>
    </source>
</evidence>
<organism evidence="2 3">
    <name type="scientific">Amphritea japonica ATCC BAA-1530</name>
    <dbReference type="NCBI Taxonomy" id="1278309"/>
    <lineage>
        <taxon>Bacteria</taxon>
        <taxon>Pseudomonadati</taxon>
        <taxon>Pseudomonadota</taxon>
        <taxon>Gammaproteobacteria</taxon>
        <taxon>Oceanospirillales</taxon>
        <taxon>Oceanospirillaceae</taxon>
        <taxon>Amphritea</taxon>
    </lineage>
</organism>
<dbReference type="RefSeq" id="WP_019621165.1">
    <property type="nucleotide sequence ID" value="NZ_AP014545.1"/>
</dbReference>
<feature type="signal peptide" evidence="1">
    <location>
        <begin position="1"/>
        <end position="20"/>
    </location>
</feature>
<name>A0A7R6P891_9GAMM</name>
<evidence type="ECO:0000313" key="2">
    <source>
        <dbReference type="EMBL" id="BBB24668.1"/>
    </source>
</evidence>